<reference evidence="12" key="1">
    <citation type="submission" date="2016-10" db="EMBL/GenBank/DDBJ databases">
        <authorList>
            <person name="Varghese N."/>
            <person name="Submissions S."/>
        </authorList>
    </citation>
    <scope>NUCLEOTIDE SEQUENCE [LARGE SCALE GENOMIC DNA]</scope>
    <source>
        <strain evidence="12">LMG 26031</strain>
    </source>
</reference>
<comment type="function">
    <text evidence="10">Reversible hydration of carbon dioxide.</text>
</comment>
<feature type="binding site" evidence="9">
    <location>
        <position position="59"/>
    </location>
    <ligand>
        <name>Zn(2+)</name>
        <dbReference type="ChEBI" id="CHEBI:29105"/>
    </ligand>
</feature>
<keyword evidence="12" id="KW-1185">Reference proteome</keyword>
<evidence type="ECO:0000256" key="10">
    <source>
        <dbReference type="RuleBase" id="RU003956"/>
    </source>
</evidence>
<comment type="similarity">
    <text evidence="1 10">Belongs to the beta-class carbonic anhydrase family.</text>
</comment>
<evidence type="ECO:0000313" key="12">
    <source>
        <dbReference type="Proteomes" id="UP000198866"/>
    </source>
</evidence>
<evidence type="ECO:0000313" key="11">
    <source>
        <dbReference type="EMBL" id="SEK07710.1"/>
    </source>
</evidence>
<dbReference type="PANTHER" id="PTHR11002:SF76">
    <property type="entry name" value="CARBONIC ANHYDRASE"/>
    <property type="match status" value="1"/>
</dbReference>
<dbReference type="InterPro" id="IPR045066">
    <property type="entry name" value="Beta_CA_cladeB"/>
</dbReference>
<dbReference type="SUPFAM" id="SSF53056">
    <property type="entry name" value="beta-carbonic anhydrase, cab"/>
    <property type="match status" value="1"/>
</dbReference>
<dbReference type="PROSITE" id="PS00705">
    <property type="entry name" value="PROK_CO2_ANHYDRASE_2"/>
    <property type="match status" value="1"/>
</dbReference>
<keyword evidence="5 9" id="KW-0862">Zinc</keyword>
<dbReference type="STRING" id="667676.SAMN05192539_103937"/>
<comment type="catalytic activity">
    <reaction evidence="8 10">
        <text>hydrogencarbonate + H(+) = CO2 + H2O</text>
        <dbReference type="Rhea" id="RHEA:10748"/>
        <dbReference type="ChEBI" id="CHEBI:15377"/>
        <dbReference type="ChEBI" id="CHEBI:15378"/>
        <dbReference type="ChEBI" id="CHEBI:16526"/>
        <dbReference type="ChEBI" id="CHEBI:17544"/>
        <dbReference type="EC" id="4.2.1.1"/>
    </reaction>
</comment>
<protein>
    <recommendedName>
        <fullName evidence="3 10">Carbonic anhydrase</fullName>
        <ecNumber evidence="2 10">4.2.1.1</ecNumber>
    </recommendedName>
    <alternativeName>
        <fullName evidence="7 10">Carbonate dehydratase</fullName>
    </alternativeName>
</protein>
<evidence type="ECO:0000256" key="5">
    <source>
        <dbReference type="ARBA" id="ARBA00022833"/>
    </source>
</evidence>
<feature type="binding site" evidence="9">
    <location>
        <position position="116"/>
    </location>
    <ligand>
        <name>Zn(2+)</name>
        <dbReference type="ChEBI" id="CHEBI:29105"/>
    </ligand>
</feature>
<feature type="binding site" evidence="9">
    <location>
        <position position="57"/>
    </location>
    <ligand>
        <name>Zn(2+)</name>
        <dbReference type="ChEBI" id="CHEBI:29105"/>
    </ligand>
</feature>
<dbReference type="Gene3D" id="3.40.1050.10">
    <property type="entry name" value="Carbonic anhydrase"/>
    <property type="match status" value="1"/>
</dbReference>
<evidence type="ECO:0000256" key="8">
    <source>
        <dbReference type="ARBA" id="ARBA00048348"/>
    </source>
</evidence>
<accession>A0A1H7E7T8</accession>
<dbReference type="FunFam" id="3.40.1050.10:FF:000003">
    <property type="entry name" value="Carbonic anhydrase"/>
    <property type="match status" value="1"/>
</dbReference>
<dbReference type="InterPro" id="IPR001765">
    <property type="entry name" value="Carbonic_anhydrase"/>
</dbReference>
<feature type="binding site" evidence="9">
    <location>
        <position position="119"/>
    </location>
    <ligand>
        <name>Zn(2+)</name>
        <dbReference type="ChEBI" id="CHEBI:29105"/>
    </ligand>
</feature>
<evidence type="ECO:0000256" key="4">
    <source>
        <dbReference type="ARBA" id="ARBA00022723"/>
    </source>
</evidence>
<dbReference type="GO" id="GO:0008270">
    <property type="term" value="F:zinc ion binding"/>
    <property type="evidence" value="ECO:0007669"/>
    <property type="project" value="UniProtKB-UniRule"/>
</dbReference>
<evidence type="ECO:0000256" key="2">
    <source>
        <dbReference type="ARBA" id="ARBA00012925"/>
    </source>
</evidence>
<keyword evidence="4 9" id="KW-0479">Metal-binding</keyword>
<dbReference type="AlphaFoldDB" id="A0A1H7E7T8"/>
<proteinExistence type="inferred from homology"/>
<name>A0A1H7E7T8_9BURK</name>
<dbReference type="PANTHER" id="PTHR11002">
    <property type="entry name" value="CARBONIC ANHYDRASE"/>
    <property type="match status" value="1"/>
</dbReference>
<evidence type="ECO:0000256" key="7">
    <source>
        <dbReference type="ARBA" id="ARBA00031969"/>
    </source>
</evidence>
<dbReference type="InterPro" id="IPR015892">
    <property type="entry name" value="Carbonic_anhydrase_CS"/>
</dbReference>
<evidence type="ECO:0000256" key="9">
    <source>
        <dbReference type="PIRSR" id="PIRSR601765-1"/>
    </source>
</evidence>
<dbReference type="GO" id="GO:0004089">
    <property type="term" value="F:carbonate dehydratase activity"/>
    <property type="evidence" value="ECO:0007669"/>
    <property type="project" value="UniProtKB-UniRule"/>
</dbReference>
<evidence type="ECO:0000256" key="6">
    <source>
        <dbReference type="ARBA" id="ARBA00023239"/>
    </source>
</evidence>
<dbReference type="PROSITE" id="PS00704">
    <property type="entry name" value="PROK_CO2_ANHYDRASE_1"/>
    <property type="match status" value="1"/>
</dbReference>
<evidence type="ECO:0000256" key="1">
    <source>
        <dbReference type="ARBA" id="ARBA00006217"/>
    </source>
</evidence>
<keyword evidence="6 10" id="KW-0456">Lyase</keyword>
<dbReference type="CDD" id="cd00884">
    <property type="entry name" value="beta_CA_cladeB"/>
    <property type="match status" value="1"/>
</dbReference>
<dbReference type="SMART" id="SM00947">
    <property type="entry name" value="Pro_CA"/>
    <property type="match status" value="1"/>
</dbReference>
<dbReference type="Pfam" id="PF00484">
    <property type="entry name" value="Pro_CA"/>
    <property type="match status" value="1"/>
</dbReference>
<dbReference type="InterPro" id="IPR036874">
    <property type="entry name" value="Carbonic_anhydrase_sf"/>
</dbReference>
<organism evidence="11 12">
    <name type="scientific">Paraburkholderia diazotrophica</name>
    <dbReference type="NCBI Taxonomy" id="667676"/>
    <lineage>
        <taxon>Bacteria</taxon>
        <taxon>Pseudomonadati</taxon>
        <taxon>Pseudomonadota</taxon>
        <taxon>Betaproteobacteria</taxon>
        <taxon>Burkholderiales</taxon>
        <taxon>Burkholderiaceae</taxon>
        <taxon>Paraburkholderia</taxon>
    </lineage>
</organism>
<evidence type="ECO:0000256" key="3">
    <source>
        <dbReference type="ARBA" id="ARBA00014628"/>
    </source>
</evidence>
<dbReference type="EMBL" id="FNYE01000039">
    <property type="protein sequence ID" value="SEK07710.1"/>
    <property type="molecule type" value="Genomic_DNA"/>
</dbReference>
<dbReference type="GO" id="GO:0015976">
    <property type="term" value="P:carbon utilization"/>
    <property type="evidence" value="ECO:0007669"/>
    <property type="project" value="InterPro"/>
</dbReference>
<dbReference type="RefSeq" id="WP_090872706.1">
    <property type="nucleotide sequence ID" value="NZ_FNYE01000039.1"/>
</dbReference>
<comment type="cofactor">
    <cofactor evidence="9">
        <name>Zn(2+)</name>
        <dbReference type="ChEBI" id="CHEBI:29105"/>
    </cofactor>
    <text evidence="9">Binds 1 zinc ion per subunit.</text>
</comment>
<dbReference type="Proteomes" id="UP000198866">
    <property type="component" value="Unassembled WGS sequence"/>
</dbReference>
<dbReference type="OrthoDB" id="9797527at2"/>
<dbReference type="EC" id="4.2.1.1" evidence="2 10"/>
<sequence length="237" mass="26290">MPDDLLNTRRLRDPANPDLLHLLEGVEQFSDQVFPATQALFESLAQGQAPHTLFITCADSRVSPEMITQTHPGELFVCRNIGNIVPAYGEMLGGVSAVVEYAVLALNVRQIVVCGHSDCGAMRGLAGTAPMTAEDMPTVNAWLRNAETARSVVQARNVGRDQLVQALVEENIRLQLMHLRTHPSVAGRLAQRRLDVQGWVYDIGHGRITVFNDENDRFESVSEARERLQLLTRQQRG</sequence>
<gene>
    <name evidence="11" type="ORF">SAMN05192539_103937</name>
</gene>